<sequence>MIIVKVLTSSLAVAVCAASLNVSAANKAPGSGPNPFSDCGIGAALFKDTKWAAVTSNVIWDVGTTAVTSATASPETCTGVKVVAAKFIIDNYDNIVEEIAEGSGTHLTAMYNVLGCGETAQAEMTSNIRRNIANTIAASDYQEQSLVEKSSHLYSVVNDSSVVNNCAAI</sequence>
<dbReference type="AlphaFoldDB" id="A0A1H7PEK6"/>
<dbReference type="Proteomes" id="UP000199297">
    <property type="component" value="Unassembled WGS sequence"/>
</dbReference>
<keyword evidence="3" id="KW-1185">Reference proteome</keyword>
<accession>A0A1H7PEK6</accession>
<evidence type="ECO:0008006" key="4">
    <source>
        <dbReference type="Google" id="ProtNLM"/>
    </source>
</evidence>
<feature type="signal peptide" evidence="1">
    <location>
        <begin position="1"/>
        <end position="24"/>
    </location>
</feature>
<organism evidence="2 3">
    <name type="scientific">Colwellia chukchiensis</name>
    <dbReference type="NCBI Taxonomy" id="641665"/>
    <lineage>
        <taxon>Bacteria</taxon>
        <taxon>Pseudomonadati</taxon>
        <taxon>Pseudomonadota</taxon>
        <taxon>Gammaproteobacteria</taxon>
        <taxon>Alteromonadales</taxon>
        <taxon>Colwelliaceae</taxon>
        <taxon>Colwellia</taxon>
    </lineage>
</organism>
<dbReference type="RefSeq" id="WP_198951687.1">
    <property type="nucleotide sequence ID" value="NZ_FOBI01000009.1"/>
</dbReference>
<dbReference type="EMBL" id="FOBI01000009">
    <property type="protein sequence ID" value="SEL34210.1"/>
    <property type="molecule type" value="Genomic_DNA"/>
</dbReference>
<feature type="chain" id="PRO_5011645647" description="DUF3015 domain-containing protein" evidence="1">
    <location>
        <begin position="25"/>
        <end position="169"/>
    </location>
</feature>
<gene>
    <name evidence="2" type="ORF">SAMN05216262_10995</name>
</gene>
<evidence type="ECO:0000313" key="3">
    <source>
        <dbReference type="Proteomes" id="UP000199297"/>
    </source>
</evidence>
<keyword evidence="1" id="KW-0732">Signal</keyword>
<dbReference type="InterPro" id="IPR021383">
    <property type="entry name" value="DUF3015"/>
</dbReference>
<evidence type="ECO:0000313" key="2">
    <source>
        <dbReference type="EMBL" id="SEL34210.1"/>
    </source>
</evidence>
<evidence type="ECO:0000256" key="1">
    <source>
        <dbReference type="SAM" id="SignalP"/>
    </source>
</evidence>
<reference evidence="3" key="1">
    <citation type="submission" date="2016-10" db="EMBL/GenBank/DDBJ databases">
        <authorList>
            <person name="Varghese N."/>
            <person name="Submissions S."/>
        </authorList>
    </citation>
    <scope>NUCLEOTIDE SEQUENCE [LARGE SCALE GENOMIC DNA]</scope>
    <source>
        <strain evidence="3">CGMCC 1.9127</strain>
    </source>
</reference>
<dbReference type="Pfam" id="PF11220">
    <property type="entry name" value="DUF3015"/>
    <property type="match status" value="1"/>
</dbReference>
<name>A0A1H7PEK6_9GAMM</name>
<proteinExistence type="predicted"/>
<protein>
    <recommendedName>
        <fullName evidence="4">DUF3015 domain-containing protein</fullName>
    </recommendedName>
</protein>